<name>A0A0N7L5K6_PLAHL</name>
<dbReference type="InterPro" id="IPR000953">
    <property type="entry name" value="Chromo/chromo_shadow_dom"/>
</dbReference>
<sequence>MKWREYPDYENSWEFEVPLWQDCPEVVDAYDQKDYDAPRFSAVARKPEGHELSSSYIPGLLWLQTHPCQFSQSSWERDGIRFFLLKKAEYDLICQLRSFREAARHDTLQVVLERVWTSNAMTIRLQPSTY</sequence>
<dbReference type="EMBL" id="CCYD01000610">
    <property type="protein sequence ID" value="CEG41739.1"/>
    <property type="molecule type" value="Genomic_DNA"/>
</dbReference>
<dbReference type="PROSITE" id="PS50013">
    <property type="entry name" value="CHROMO_2"/>
    <property type="match status" value="1"/>
</dbReference>
<dbReference type="OrthoDB" id="122625at2759"/>
<keyword evidence="3" id="KW-1185">Reference proteome</keyword>
<dbReference type="GeneID" id="36407123"/>
<evidence type="ECO:0000313" key="3">
    <source>
        <dbReference type="Proteomes" id="UP000054928"/>
    </source>
</evidence>
<organism evidence="2 3">
    <name type="scientific">Plasmopara halstedii</name>
    <name type="common">Downy mildew of sunflower</name>
    <dbReference type="NCBI Taxonomy" id="4781"/>
    <lineage>
        <taxon>Eukaryota</taxon>
        <taxon>Sar</taxon>
        <taxon>Stramenopiles</taxon>
        <taxon>Oomycota</taxon>
        <taxon>Peronosporomycetes</taxon>
        <taxon>Peronosporales</taxon>
        <taxon>Peronosporaceae</taxon>
        <taxon>Plasmopara</taxon>
    </lineage>
</organism>
<feature type="domain" description="Chromo" evidence="1">
    <location>
        <begin position="1"/>
        <end position="42"/>
    </location>
</feature>
<evidence type="ECO:0000313" key="2">
    <source>
        <dbReference type="EMBL" id="CEG41739.1"/>
    </source>
</evidence>
<dbReference type="AlphaFoldDB" id="A0A0N7L5K6"/>
<evidence type="ECO:0000259" key="1">
    <source>
        <dbReference type="PROSITE" id="PS50013"/>
    </source>
</evidence>
<dbReference type="InterPro" id="IPR016197">
    <property type="entry name" value="Chromo-like_dom_sf"/>
</dbReference>
<accession>A0A0N7L5K6</accession>
<dbReference type="Proteomes" id="UP000054928">
    <property type="component" value="Unassembled WGS sequence"/>
</dbReference>
<dbReference type="SUPFAM" id="SSF54160">
    <property type="entry name" value="Chromo domain-like"/>
    <property type="match status" value="1"/>
</dbReference>
<reference evidence="3" key="1">
    <citation type="submission" date="2014-09" db="EMBL/GenBank/DDBJ databases">
        <authorList>
            <person name="Sharma Rahul"/>
            <person name="Thines Marco"/>
        </authorList>
    </citation>
    <scope>NUCLEOTIDE SEQUENCE [LARGE SCALE GENOMIC DNA]</scope>
</reference>
<protein>
    <submittedName>
        <fullName evidence="2">Chromo domain/shadow</fullName>
    </submittedName>
</protein>
<proteinExistence type="predicted"/>
<dbReference type="RefSeq" id="XP_024578108.1">
    <property type="nucleotide sequence ID" value="XM_024727541.1"/>
</dbReference>